<dbReference type="InterPro" id="IPR011010">
    <property type="entry name" value="DNA_brk_join_enz"/>
</dbReference>
<dbReference type="GO" id="GO:0006310">
    <property type="term" value="P:DNA recombination"/>
    <property type="evidence" value="ECO:0007669"/>
    <property type="project" value="UniProtKB-KW"/>
</dbReference>
<comment type="caution">
    <text evidence="3">The sequence shown here is derived from an EMBL/GenBank/DDBJ whole genome shotgun (WGS) entry which is preliminary data.</text>
</comment>
<proteinExistence type="predicted"/>
<dbReference type="Gene3D" id="1.10.443.10">
    <property type="entry name" value="Intergrase catalytic core"/>
    <property type="match status" value="1"/>
</dbReference>
<feature type="domain" description="Tyr recombinase" evidence="2">
    <location>
        <begin position="18"/>
        <end position="86"/>
    </location>
</feature>
<dbReference type="Proteomes" id="UP000321261">
    <property type="component" value="Unassembled WGS sequence"/>
</dbReference>
<gene>
    <name evidence="3" type="ORF">FHX44_112803</name>
</gene>
<dbReference type="AlphaFoldDB" id="A0A561SPW2"/>
<reference evidence="3 4" key="1">
    <citation type="submission" date="2019-06" db="EMBL/GenBank/DDBJ databases">
        <title>Sequencing the genomes of 1000 actinobacteria strains.</title>
        <authorList>
            <person name="Klenk H.-P."/>
        </authorList>
    </citation>
    <scope>NUCLEOTIDE SEQUENCE [LARGE SCALE GENOMIC DNA]</scope>
    <source>
        <strain evidence="3 4">DSM 45671</strain>
    </source>
</reference>
<sequence length="235" mass="26511">MPLLFQRRFGLEHRAIPAATIREWISGALDGADVTDVAGQPLRFTPHDFRRLFITDAVLHGMPPHIAQLVAGHRDINTTMGYKAVYPDEVINGHRAFIARRRALRPSTEYRVPTEQEWEEFLGHFERRKLALGACGRSYATPCIHEHACLRCPLLRPDPAHRARLVEIRDNLHARIAEARREGWLGEVDGLQVSLTGARQKLTQLDQLANQATSTHLGMPRFPQIAGRSVPHPPT</sequence>
<dbReference type="CDD" id="cd00397">
    <property type="entry name" value="DNA_BRE_C"/>
    <property type="match status" value="1"/>
</dbReference>
<dbReference type="Pfam" id="PF00589">
    <property type="entry name" value="Phage_integrase"/>
    <property type="match status" value="1"/>
</dbReference>
<accession>A0A561SPW2</accession>
<protein>
    <submittedName>
        <fullName evidence="3">Phage integrase family protein</fullName>
    </submittedName>
</protein>
<evidence type="ECO:0000256" key="1">
    <source>
        <dbReference type="ARBA" id="ARBA00023172"/>
    </source>
</evidence>
<dbReference type="EMBL" id="VIWU01000001">
    <property type="protein sequence ID" value="TWF76905.1"/>
    <property type="molecule type" value="Genomic_DNA"/>
</dbReference>
<dbReference type="InterPro" id="IPR002104">
    <property type="entry name" value="Integrase_catalytic"/>
</dbReference>
<keyword evidence="4" id="KW-1185">Reference proteome</keyword>
<organism evidence="3 4">
    <name type="scientific">Pseudonocardia hierapolitana</name>
    <dbReference type="NCBI Taxonomy" id="1128676"/>
    <lineage>
        <taxon>Bacteria</taxon>
        <taxon>Bacillati</taxon>
        <taxon>Actinomycetota</taxon>
        <taxon>Actinomycetes</taxon>
        <taxon>Pseudonocardiales</taxon>
        <taxon>Pseudonocardiaceae</taxon>
        <taxon>Pseudonocardia</taxon>
    </lineage>
</organism>
<name>A0A561SPW2_9PSEU</name>
<evidence type="ECO:0000313" key="4">
    <source>
        <dbReference type="Proteomes" id="UP000321261"/>
    </source>
</evidence>
<evidence type="ECO:0000313" key="3">
    <source>
        <dbReference type="EMBL" id="TWF76905.1"/>
    </source>
</evidence>
<dbReference type="GO" id="GO:0003677">
    <property type="term" value="F:DNA binding"/>
    <property type="evidence" value="ECO:0007669"/>
    <property type="project" value="InterPro"/>
</dbReference>
<evidence type="ECO:0000259" key="2">
    <source>
        <dbReference type="Pfam" id="PF00589"/>
    </source>
</evidence>
<dbReference type="SUPFAM" id="SSF56349">
    <property type="entry name" value="DNA breaking-rejoining enzymes"/>
    <property type="match status" value="1"/>
</dbReference>
<dbReference type="InterPro" id="IPR013762">
    <property type="entry name" value="Integrase-like_cat_sf"/>
</dbReference>
<keyword evidence="1" id="KW-0233">DNA recombination</keyword>
<dbReference type="GO" id="GO:0015074">
    <property type="term" value="P:DNA integration"/>
    <property type="evidence" value="ECO:0007669"/>
    <property type="project" value="InterPro"/>
</dbReference>